<dbReference type="PANTHER" id="PTHR30153">
    <property type="entry name" value="REPLICATIVE DNA HELICASE DNAB"/>
    <property type="match status" value="1"/>
</dbReference>
<dbReference type="EMBL" id="MHIE01000003">
    <property type="protein sequence ID" value="OGY46439.1"/>
    <property type="molecule type" value="Genomic_DNA"/>
</dbReference>
<evidence type="ECO:0000256" key="1">
    <source>
        <dbReference type="ARBA" id="ARBA00008428"/>
    </source>
</evidence>
<dbReference type="InterPro" id="IPR036185">
    <property type="entry name" value="DNA_heli_DnaB-like_N_sf"/>
</dbReference>
<dbReference type="NCBIfam" id="NF004384">
    <property type="entry name" value="PRK05748.1"/>
    <property type="match status" value="1"/>
</dbReference>
<dbReference type="InterPro" id="IPR027417">
    <property type="entry name" value="P-loop_NTPase"/>
</dbReference>
<feature type="domain" description="SF4 helicase" evidence="13">
    <location>
        <begin position="181"/>
        <end position="451"/>
    </location>
</feature>
<evidence type="ECO:0000259" key="13">
    <source>
        <dbReference type="PROSITE" id="PS51199"/>
    </source>
</evidence>
<dbReference type="InterPro" id="IPR007693">
    <property type="entry name" value="DNA_helicase_DnaB-like_N"/>
</dbReference>
<keyword evidence="3 12" id="KW-0235">DNA replication</keyword>
<comment type="catalytic activity">
    <reaction evidence="10 12">
        <text>ATP + H2O = ADP + phosphate + H(+)</text>
        <dbReference type="Rhea" id="RHEA:13065"/>
        <dbReference type="ChEBI" id="CHEBI:15377"/>
        <dbReference type="ChEBI" id="CHEBI:15378"/>
        <dbReference type="ChEBI" id="CHEBI:30616"/>
        <dbReference type="ChEBI" id="CHEBI:43474"/>
        <dbReference type="ChEBI" id="CHEBI:456216"/>
        <dbReference type="EC" id="5.6.2.3"/>
    </reaction>
</comment>
<sequence>MAKNENVLGKVPPQNIEAEQSLLGALLIDKDAIVKIADLITFDDFYKDTHGMIFEAMKQLYERREPIDILSLANILEEKKQLSLVGSRAYLSSLANLVPTSSHIVSYAQIVQRKATLRRLLTTAAEITELGYQENQEINQLLDRAEQSLFGVSQKYLKKSFIPINDVLTDAFDRIDELHKGSGKMRGVPTGFTDLDNVLAGLQKSDLIILAARPSVGKTTLALDIARNVATKTKESVGIFSLEMSKEQLVDRLLCSEAGVDLWKLRTGRLSDKGEDNDFTRIGNAMGVLSEAKIYIDDSASANVMEIRTKARRLQAERGLGLIVLDYLQLMEGQNRENRVQEVSEISRNLKAIARELSVPVLALSQLSRSVESRDTHIPRLADLRESGSIEQDADVVLFIYREALYQQDLPPDRINTADIFIAKHRNGPTGKIKLFFDEKNVTFRNLEKQPSDKEVIF</sequence>
<evidence type="ECO:0000256" key="6">
    <source>
        <dbReference type="ARBA" id="ARBA00022806"/>
    </source>
</evidence>
<evidence type="ECO:0000313" key="15">
    <source>
        <dbReference type="Proteomes" id="UP000178240"/>
    </source>
</evidence>
<evidence type="ECO:0000256" key="2">
    <source>
        <dbReference type="ARBA" id="ARBA00022515"/>
    </source>
</evidence>
<keyword evidence="9" id="KW-0413">Isomerase</keyword>
<dbReference type="SUPFAM" id="SSF52540">
    <property type="entry name" value="P-loop containing nucleoside triphosphate hydrolases"/>
    <property type="match status" value="1"/>
</dbReference>
<dbReference type="PROSITE" id="PS51199">
    <property type="entry name" value="SF4_HELICASE"/>
    <property type="match status" value="1"/>
</dbReference>
<keyword evidence="7 12" id="KW-0067">ATP-binding</keyword>
<dbReference type="EC" id="5.6.2.3" evidence="11 12"/>
<dbReference type="InterPro" id="IPR007692">
    <property type="entry name" value="DNA_helicase_DnaB"/>
</dbReference>
<evidence type="ECO:0000313" key="14">
    <source>
        <dbReference type="EMBL" id="OGY46439.1"/>
    </source>
</evidence>
<keyword evidence="6 12" id="KW-0347">Helicase</keyword>
<evidence type="ECO:0000256" key="11">
    <source>
        <dbReference type="NCBIfam" id="TIGR00665"/>
    </source>
</evidence>
<dbReference type="GO" id="GO:0016887">
    <property type="term" value="F:ATP hydrolysis activity"/>
    <property type="evidence" value="ECO:0007669"/>
    <property type="project" value="RHEA"/>
</dbReference>
<keyword evidence="2 12" id="KW-0639">Primosome</keyword>
<accession>A0A1G1Y278</accession>
<evidence type="ECO:0000256" key="5">
    <source>
        <dbReference type="ARBA" id="ARBA00022801"/>
    </source>
</evidence>
<dbReference type="Pfam" id="PF00772">
    <property type="entry name" value="DnaB"/>
    <property type="match status" value="1"/>
</dbReference>
<dbReference type="InterPro" id="IPR007694">
    <property type="entry name" value="DNA_helicase_DnaB-like_C"/>
</dbReference>
<dbReference type="Gene3D" id="3.40.50.300">
    <property type="entry name" value="P-loop containing nucleotide triphosphate hydrolases"/>
    <property type="match status" value="1"/>
</dbReference>
<evidence type="ECO:0000256" key="7">
    <source>
        <dbReference type="ARBA" id="ARBA00022840"/>
    </source>
</evidence>
<dbReference type="GO" id="GO:0005829">
    <property type="term" value="C:cytosol"/>
    <property type="evidence" value="ECO:0007669"/>
    <property type="project" value="TreeGrafter"/>
</dbReference>
<dbReference type="SMART" id="SM00382">
    <property type="entry name" value="AAA"/>
    <property type="match status" value="1"/>
</dbReference>
<dbReference type="GO" id="GO:0006269">
    <property type="term" value="P:DNA replication, synthesis of primer"/>
    <property type="evidence" value="ECO:0007669"/>
    <property type="project" value="UniProtKB-UniRule"/>
</dbReference>
<dbReference type="GO" id="GO:0005524">
    <property type="term" value="F:ATP binding"/>
    <property type="evidence" value="ECO:0007669"/>
    <property type="project" value="UniProtKB-UniRule"/>
</dbReference>
<comment type="similarity">
    <text evidence="1 12">Belongs to the helicase family. DnaB subfamily.</text>
</comment>
<keyword evidence="8 12" id="KW-0238">DNA-binding</keyword>
<dbReference type="SUPFAM" id="SSF48024">
    <property type="entry name" value="N-terminal domain of DnaB helicase"/>
    <property type="match status" value="1"/>
</dbReference>
<evidence type="ECO:0000256" key="12">
    <source>
        <dbReference type="RuleBase" id="RU362085"/>
    </source>
</evidence>
<dbReference type="GO" id="GO:1990077">
    <property type="term" value="C:primosome complex"/>
    <property type="evidence" value="ECO:0007669"/>
    <property type="project" value="UniProtKB-UniRule"/>
</dbReference>
<dbReference type="Proteomes" id="UP000178240">
    <property type="component" value="Unassembled WGS sequence"/>
</dbReference>
<keyword evidence="4 12" id="KW-0547">Nucleotide-binding</keyword>
<evidence type="ECO:0000256" key="8">
    <source>
        <dbReference type="ARBA" id="ARBA00023125"/>
    </source>
</evidence>
<dbReference type="PANTHER" id="PTHR30153:SF2">
    <property type="entry name" value="REPLICATIVE DNA HELICASE"/>
    <property type="match status" value="1"/>
</dbReference>
<dbReference type="InterPro" id="IPR003593">
    <property type="entry name" value="AAA+_ATPase"/>
</dbReference>
<organism evidence="14 15">
    <name type="scientific">Candidatus Buchananbacteria bacterium RIFCSPHIGHO2_01_FULL_44_11</name>
    <dbReference type="NCBI Taxonomy" id="1797535"/>
    <lineage>
        <taxon>Bacteria</taxon>
        <taxon>Candidatus Buchananiibacteriota</taxon>
    </lineage>
</organism>
<dbReference type="CDD" id="cd00984">
    <property type="entry name" value="DnaB_C"/>
    <property type="match status" value="1"/>
</dbReference>
<reference evidence="14 15" key="1">
    <citation type="journal article" date="2016" name="Nat. Commun.">
        <title>Thousands of microbial genomes shed light on interconnected biogeochemical processes in an aquifer system.</title>
        <authorList>
            <person name="Anantharaman K."/>
            <person name="Brown C.T."/>
            <person name="Hug L.A."/>
            <person name="Sharon I."/>
            <person name="Castelle C.J."/>
            <person name="Probst A.J."/>
            <person name="Thomas B.C."/>
            <person name="Singh A."/>
            <person name="Wilkins M.J."/>
            <person name="Karaoz U."/>
            <person name="Brodie E.L."/>
            <person name="Williams K.H."/>
            <person name="Hubbard S.S."/>
            <person name="Banfield J.F."/>
        </authorList>
    </citation>
    <scope>NUCLEOTIDE SEQUENCE [LARGE SCALE GENOMIC DNA]</scope>
</reference>
<evidence type="ECO:0000256" key="3">
    <source>
        <dbReference type="ARBA" id="ARBA00022705"/>
    </source>
</evidence>
<proteinExistence type="inferred from homology"/>
<evidence type="ECO:0000256" key="10">
    <source>
        <dbReference type="ARBA" id="ARBA00048954"/>
    </source>
</evidence>
<dbReference type="FunFam" id="1.10.860.10:FF:000001">
    <property type="entry name" value="Replicative DNA helicase"/>
    <property type="match status" value="1"/>
</dbReference>
<comment type="caution">
    <text evidence="14">The sequence shown here is derived from an EMBL/GenBank/DDBJ whole genome shotgun (WGS) entry which is preliminary data.</text>
</comment>
<name>A0A1G1Y278_9BACT</name>
<dbReference type="Pfam" id="PF03796">
    <property type="entry name" value="DnaB_C"/>
    <property type="match status" value="1"/>
</dbReference>
<dbReference type="STRING" id="1797535.A2744_03230"/>
<keyword evidence="5 12" id="KW-0378">Hydrolase</keyword>
<dbReference type="AlphaFoldDB" id="A0A1G1Y278"/>
<dbReference type="GO" id="GO:0043139">
    <property type="term" value="F:5'-3' DNA helicase activity"/>
    <property type="evidence" value="ECO:0007669"/>
    <property type="project" value="UniProtKB-EC"/>
</dbReference>
<evidence type="ECO:0000256" key="9">
    <source>
        <dbReference type="ARBA" id="ARBA00023235"/>
    </source>
</evidence>
<evidence type="ECO:0000256" key="4">
    <source>
        <dbReference type="ARBA" id="ARBA00022741"/>
    </source>
</evidence>
<gene>
    <name evidence="14" type="ORF">A2744_03230</name>
</gene>
<comment type="function">
    <text evidence="12">The main replicative DNA helicase, it participates in initiation and elongation during chromosome replication. Travels ahead of the DNA replisome, separating dsDNA into templates for DNA synthesis. A processive ATP-dependent 5'-3' DNA helicase it has DNA-dependent ATPase activity.</text>
</comment>
<dbReference type="FunFam" id="3.40.50.300:FF:000351">
    <property type="entry name" value="Replicative DNA helicase"/>
    <property type="match status" value="1"/>
</dbReference>
<protein>
    <recommendedName>
        <fullName evidence="11 12">Replicative DNA helicase</fullName>
        <ecNumber evidence="11 12">5.6.2.3</ecNumber>
    </recommendedName>
</protein>
<dbReference type="InterPro" id="IPR016136">
    <property type="entry name" value="DNA_helicase_N/primase_C"/>
</dbReference>
<dbReference type="Gene3D" id="1.10.860.10">
    <property type="entry name" value="DNAb Helicase, Chain A"/>
    <property type="match status" value="1"/>
</dbReference>
<dbReference type="NCBIfam" id="TIGR00665">
    <property type="entry name" value="DnaB"/>
    <property type="match status" value="1"/>
</dbReference>
<dbReference type="GO" id="GO:0003677">
    <property type="term" value="F:DNA binding"/>
    <property type="evidence" value="ECO:0007669"/>
    <property type="project" value="UniProtKB-UniRule"/>
</dbReference>